<dbReference type="Proteomes" id="UP000664132">
    <property type="component" value="Unassembled WGS sequence"/>
</dbReference>
<keyword evidence="2" id="KW-1185">Reference proteome</keyword>
<gene>
    <name evidence="1" type="ORF">IFR04_003933</name>
</gene>
<evidence type="ECO:0000313" key="1">
    <source>
        <dbReference type="EMBL" id="KAG4422863.1"/>
    </source>
</evidence>
<proteinExistence type="predicted"/>
<name>A0A8H7WDH0_9HELO</name>
<dbReference type="AlphaFoldDB" id="A0A8H7WDH0"/>
<sequence length="64" mass="7184">MGFLWLAAASRRCWLGWDVNHIHLGELRLRSQVIGLMRVGLMQLDAALDRLLQEPAPTGEKASD</sequence>
<dbReference type="EMBL" id="JAFJYH010000042">
    <property type="protein sequence ID" value="KAG4422863.1"/>
    <property type="molecule type" value="Genomic_DNA"/>
</dbReference>
<reference evidence="1" key="1">
    <citation type="submission" date="2021-02" db="EMBL/GenBank/DDBJ databases">
        <title>Genome sequence Cadophora malorum strain M34.</title>
        <authorList>
            <person name="Stefanovic E."/>
            <person name="Vu D."/>
            <person name="Scully C."/>
            <person name="Dijksterhuis J."/>
            <person name="Roader J."/>
            <person name="Houbraken J."/>
        </authorList>
    </citation>
    <scope>NUCLEOTIDE SEQUENCE</scope>
    <source>
        <strain evidence="1">M34</strain>
    </source>
</reference>
<protein>
    <submittedName>
        <fullName evidence="1">Uncharacterized protein</fullName>
    </submittedName>
</protein>
<organism evidence="1 2">
    <name type="scientific">Cadophora malorum</name>
    <dbReference type="NCBI Taxonomy" id="108018"/>
    <lineage>
        <taxon>Eukaryota</taxon>
        <taxon>Fungi</taxon>
        <taxon>Dikarya</taxon>
        <taxon>Ascomycota</taxon>
        <taxon>Pezizomycotina</taxon>
        <taxon>Leotiomycetes</taxon>
        <taxon>Helotiales</taxon>
        <taxon>Ploettnerulaceae</taxon>
        <taxon>Cadophora</taxon>
    </lineage>
</organism>
<accession>A0A8H7WDH0</accession>
<comment type="caution">
    <text evidence="1">The sequence shown here is derived from an EMBL/GenBank/DDBJ whole genome shotgun (WGS) entry which is preliminary data.</text>
</comment>
<evidence type="ECO:0000313" key="2">
    <source>
        <dbReference type="Proteomes" id="UP000664132"/>
    </source>
</evidence>